<dbReference type="STRING" id="218821.SAMN05421837_10579"/>
<name>A0A1H5QVT7_9PSEU</name>
<dbReference type="EMBL" id="FNUJ01000005">
    <property type="protein sequence ID" value="SEF30223.1"/>
    <property type="molecule type" value="Genomic_DNA"/>
</dbReference>
<dbReference type="GO" id="GO:0008658">
    <property type="term" value="F:penicillin binding"/>
    <property type="evidence" value="ECO:0007669"/>
    <property type="project" value="InterPro"/>
</dbReference>
<dbReference type="Proteomes" id="UP000198878">
    <property type="component" value="Unassembled WGS sequence"/>
</dbReference>
<dbReference type="Pfam" id="PF21922">
    <property type="entry name" value="PBP_dimer_2"/>
    <property type="match status" value="1"/>
</dbReference>
<dbReference type="RefSeq" id="WP_086676013.1">
    <property type="nucleotide sequence ID" value="NZ_FNUJ01000005.1"/>
</dbReference>
<dbReference type="InterPro" id="IPR001460">
    <property type="entry name" value="PCN-bd_Tpept"/>
</dbReference>
<protein>
    <submittedName>
        <fullName evidence="3">Peptidoglycan glycosyltransferase</fullName>
    </submittedName>
</protein>
<dbReference type="PANTHER" id="PTHR30627:SF24">
    <property type="entry name" value="PENICILLIN-BINDING PROTEIN 4B"/>
    <property type="match status" value="1"/>
</dbReference>
<dbReference type="InterPro" id="IPR054120">
    <property type="entry name" value="PBPA_dimer"/>
</dbReference>
<dbReference type="OrthoDB" id="9766847at2"/>
<dbReference type="GO" id="GO:0071555">
    <property type="term" value="P:cell wall organization"/>
    <property type="evidence" value="ECO:0007669"/>
    <property type="project" value="TreeGrafter"/>
</dbReference>
<keyword evidence="4" id="KW-1185">Reference proteome</keyword>
<dbReference type="Gene3D" id="3.40.710.10">
    <property type="entry name" value="DD-peptidase/beta-lactamase superfamily"/>
    <property type="match status" value="1"/>
</dbReference>
<dbReference type="SUPFAM" id="SSF56519">
    <property type="entry name" value="Penicillin binding protein dimerisation domain"/>
    <property type="match status" value="1"/>
</dbReference>
<dbReference type="AlphaFoldDB" id="A0A1H5QVT7"/>
<dbReference type="Gene3D" id="3.90.1310.10">
    <property type="entry name" value="Penicillin-binding protein 2a (Domain 2)"/>
    <property type="match status" value="1"/>
</dbReference>
<reference evidence="4" key="1">
    <citation type="submission" date="2016-10" db="EMBL/GenBank/DDBJ databases">
        <authorList>
            <person name="Varghese N."/>
            <person name="Submissions S."/>
        </authorList>
    </citation>
    <scope>NUCLEOTIDE SEQUENCE [LARGE SCALE GENOMIC DNA]</scope>
    <source>
        <strain evidence="4">DSM 44654</strain>
    </source>
</reference>
<evidence type="ECO:0000259" key="2">
    <source>
        <dbReference type="Pfam" id="PF21922"/>
    </source>
</evidence>
<proteinExistence type="predicted"/>
<dbReference type="InterPro" id="IPR012338">
    <property type="entry name" value="Beta-lactam/transpept-like"/>
</dbReference>
<accession>A0A1H5QVT7</accession>
<evidence type="ECO:0000259" key="1">
    <source>
        <dbReference type="Pfam" id="PF00905"/>
    </source>
</evidence>
<dbReference type="InterPro" id="IPR050515">
    <property type="entry name" value="Beta-lactam/transpept"/>
</dbReference>
<dbReference type="GO" id="GO:0016740">
    <property type="term" value="F:transferase activity"/>
    <property type="evidence" value="ECO:0007669"/>
    <property type="project" value="UniProtKB-KW"/>
</dbReference>
<sequence>MNTPLRKVGMTMLVMVVLLLANATYIQVVKADDYRTDSRNARVLYDEFARRRGQIVSQANGEVLAKVDPSNDKYKYIRSYVDGPMYAPVTGYYSINYGSGGLERSEDDVLNGSDPRLFVRRLSDMVTGRDPSGGNVRLTIDPAVQKATYDLMTQRGYTGAVVAMEPKTGRILAMVSTPSYDPNKLASHTSKAQTDAWNSYVKDPKNPMLNRAISETYPPGSTFKLVTAAAALEDGKGPDTPVNPAPNTKLPGTNVTLENYAGSACPGTTFKDALAHSCNVPFAEFAGQLGADKMKKTAANFGIGQTDLTVPMKVAPSTVGPLDSQGALYQSGIGQRDVRITPLQDCLLAATVANGGMAMKPQLVQSVLAPDLSTIEDYSPTELTGTPALSSSNAAILKDMMIASEGFTAGGGKRPDIQIASKTGTAEHGTDSKNTAPHAWYTAFAPANDPQIAVAVIVEDGGDRGLAATGGKVASEIGRAAINAKLGGG</sequence>
<dbReference type="SUPFAM" id="SSF56601">
    <property type="entry name" value="beta-lactamase/transpeptidase-like"/>
    <property type="match status" value="1"/>
</dbReference>
<dbReference type="Pfam" id="PF00905">
    <property type="entry name" value="Transpeptidase"/>
    <property type="match status" value="1"/>
</dbReference>
<gene>
    <name evidence="3" type="ORF">SAMN05421837_10579</name>
</gene>
<dbReference type="PANTHER" id="PTHR30627">
    <property type="entry name" value="PEPTIDOGLYCAN D,D-TRANSPEPTIDASE"/>
    <property type="match status" value="1"/>
</dbReference>
<organism evidence="3 4">
    <name type="scientific">Amycolatopsis pretoriensis</name>
    <dbReference type="NCBI Taxonomy" id="218821"/>
    <lineage>
        <taxon>Bacteria</taxon>
        <taxon>Bacillati</taxon>
        <taxon>Actinomycetota</taxon>
        <taxon>Actinomycetes</taxon>
        <taxon>Pseudonocardiales</taxon>
        <taxon>Pseudonocardiaceae</taxon>
        <taxon>Amycolatopsis</taxon>
    </lineage>
</organism>
<evidence type="ECO:0000313" key="3">
    <source>
        <dbReference type="EMBL" id="SEF30223.1"/>
    </source>
</evidence>
<feature type="domain" description="Penicillin-binding protein transpeptidase" evidence="1">
    <location>
        <begin position="159"/>
        <end position="481"/>
    </location>
</feature>
<dbReference type="GO" id="GO:0005886">
    <property type="term" value="C:plasma membrane"/>
    <property type="evidence" value="ECO:0007669"/>
    <property type="project" value="TreeGrafter"/>
</dbReference>
<keyword evidence="3" id="KW-0808">Transferase</keyword>
<evidence type="ECO:0000313" key="4">
    <source>
        <dbReference type="Proteomes" id="UP000198878"/>
    </source>
</evidence>
<dbReference type="GO" id="GO:0071972">
    <property type="term" value="F:peptidoglycan L,D-transpeptidase activity"/>
    <property type="evidence" value="ECO:0007669"/>
    <property type="project" value="TreeGrafter"/>
</dbReference>
<dbReference type="InterPro" id="IPR036138">
    <property type="entry name" value="PBP_dimer_sf"/>
</dbReference>
<feature type="domain" description="Penicillin binding protein A dimerisation" evidence="2">
    <location>
        <begin position="52"/>
        <end position="136"/>
    </location>
</feature>